<keyword evidence="1" id="KW-0472">Membrane</keyword>
<feature type="transmembrane region" description="Helical" evidence="1">
    <location>
        <begin position="106"/>
        <end position="127"/>
    </location>
</feature>
<feature type="transmembrane region" description="Helical" evidence="1">
    <location>
        <begin position="36"/>
        <end position="54"/>
    </location>
</feature>
<keyword evidence="1" id="KW-1133">Transmembrane helix</keyword>
<protein>
    <submittedName>
        <fullName evidence="2">Uncharacterized protein</fullName>
    </submittedName>
</protein>
<dbReference type="EMBL" id="RZNX01000004">
    <property type="protein sequence ID" value="RUT30556.1"/>
    <property type="molecule type" value="Genomic_DNA"/>
</dbReference>
<evidence type="ECO:0000256" key="1">
    <source>
        <dbReference type="SAM" id="Phobius"/>
    </source>
</evidence>
<feature type="transmembrane region" description="Helical" evidence="1">
    <location>
        <begin position="66"/>
        <end position="86"/>
    </location>
</feature>
<evidence type="ECO:0000313" key="3">
    <source>
        <dbReference type="Proteomes" id="UP000272464"/>
    </source>
</evidence>
<accession>A0A433X8Y6</accession>
<dbReference type="OrthoDB" id="2974555at2"/>
<comment type="caution">
    <text evidence="2">The sequence shown here is derived from an EMBL/GenBank/DDBJ whole genome shotgun (WGS) entry which is preliminary data.</text>
</comment>
<evidence type="ECO:0000313" key="2">
    <source>
        <dbReference type="EMBL" id="RUT30556.1"/>
    </source>
</evidence>
<sequence length="147" mass="15657">MERGNNLVLPILGALVAAVLGAVLWTVVGVSTEREVGYVALGVGALTGFAVQLLANKRTTRVHQIIAAVAAAIGVLLGKYFLFAYVGNDGFDGMFNSYTFSMFQEMSGEIFDALDILFLALAVVPAWRIAAPKTVQPIQPQQSTPVE</sequence>
<proteinExistence type="predicted"/>
<name>A0A433X8Y6_9BACL</name>
<keyword evidence="1" id="KW-0812">Transmembrane</keyword>
<dbReference type="AlphaFoldDB" id="A0A433X8Y6"/>
<reference evidence="2 3" key="1">
    <citation type="submission" date="2018-12" db="EMBL/GenBank/DDBJ databases">
        <authorList>
            <person name="Sun L."/>
            <person name="Chen Z."/>
        </authorList>
    </citation>
    <scope>NUCLEOTIDE SEQUENCE [LARGE SCALE GENOMIC DNA]</scope>
    <source>
        <strain evidence="2 3">3-5-3</strain>
    </source>
</reference>
<dbReference type="Proteomes" id="UP000272464">
    <property type="component" value="Unassembled WGS sequence"/>
</dbReference>
<organism evidence="2 3">
    <name type="scientific">Paenibacillus zeisoli</name>
    <dbReference type="NCBI Taxonomy" id="2496267"/>
    <lineage>
        <taxon>Bacteria</taxon>
        <taxon>Bacillati</taxon>
        <taxon>Bacillota</taxon>
        <taxon>Bacilli</taxon>
        <taxon>Bacillales</taxon>
        <taxon>Paenibacillaceae</taxon>
        <taxon>Paenibacillus</taxon>
    </lineage>
</organism>
<feature type="transmembrane region" description="Helical" evidence="1">
    <location>
        <begin position="7"/>
        <end position="30"/>
    </location>
</feature>
<gene>
    <name evidence="2" type="ORF">EJP77_12055</name>
</gene>
<keyword evidence="3" id="KW-1185">Reference proteome</keyword>
<dbReference type="RefSeq" id="WP_127199488.1">
    <property type="nucleotide sequence ID" value="NZ_RZNX01000004.1"/>
</dbReference>